<reference evidence="1" key="2">
    <citation type="journal article" date="2022" name="New Phytol.">
        <title>Evolutionary transition to the ectomycorrhizal habit in the genomes of a hyperdiverse lineage of mushroom-forming fungi.</title>
        <authorList>
            <person name="Looney B."/>
            <person name="Miyauchi S."/>
            <person name="Morin E."/>
            <person name="Drula E."/>
            <person name="Courty P.E."/>
            <person name="Kohler A."/>
            <person name="Kuo A."/>
            <person name="LaButti K."/>
            <person name="Pangilinan J."/>
            <person name="Lipzen A."/>
            <person name="Riley R."/>
            <person name="Andreopoulos W."/>
            <person name="He G."/>
            <person name="Johnson J."/>
            <person name="Nolan M."/>
            <person name="Tritt A."/>
            <person name="Barry K.W."/>
            <person name="Grigoriev I.V."/>
            <person name="Nagy L.G."/>
            <person name="Hibbett D."/>
            <person name="Henrissat B."/>
            <person name="Matheny P.B."/>
            <person name="Labbe J."/>
            <person name="Martin F.M."/>
        </authorList>
    </citation>
    <scope>NUCLEOTIDE SEQUENCE</scope>
    <source>
        <strain evidence="1">FP105234-sp</strain>
    </source>
</reference>
<proteinExistence type="predicted"/>
<dbReference type="EMBL" id="MU275998">
    <property type="protein sequence ID" value="KAI0043986.1"/>
    <property type="molecule type" value="Genomic_DNA"/>
</dbReference>
<accession>A0ACB8RJU5</accession>
<keyword evidence="2" id="KW-1185">Reference proteome</keyword>
<organism evidence="1 2">
    <name type="scientific">Auriscalpium vulgare</name>
    <dbReference type="NCBI Taxonomy" id="40419"/>
    <lineage>
        <taxon>Eukaryota</taxon>
        <taxon>Fungi</taxon>
        <taxon>Dikarya</taxon>
        <taxon>Basidiomycota</taxon>
        <taxon>Agaricomycotina</taxon>
        <taxon>Agaricomycetes</taxon>
        <taxon>Russulales</taxon>
        <taxon>Auriscalpiaceae</taxon>
        <taxon>Auriscalpium</taxon>
    </lineage>
</organism>
<evidence type="ECO:0000313" key="2">
    <source>
        <dbReference type="Proteomes" id="UP000814033"/>
    </source>
</evidence>
<comment type="caution">
    <text evidence="1">The sequence shown here is derived from an EMBL/GenBank/DDBJ whole genome shotgun (WGS) entry which is preliminary data.</text>
</comment>
<sequence>MHHVLDALAPTPLQSFLGGVGLALPVHAFLVLNGGVFGISGFLHRAARGAPAPAAAVAGLVLGGVVVGAIEHDGPRIVDAALAPILASGLLVGLGTKVRVPHAHMLAGVARLSPRSIAATAVFCTTGVYTTRVLHAGALPPVAPPDATLGAHGPVFFAGSLLAVLAAAALPRLAPLTALLTALAFALALRLSNLVDPHRVLAFLALPAHPAFDPSLAFLAAGAIPLAAALYRAGAARIAPVGKVDARLLAGAALFGVGWGVEGICPGPALVNFGQALAAGQGAAPLAAWLAAFVVGGRLAGS</sequence>
<dbReference type="Proteomes" id="UP000814033">
    <property type="component" value="Unassembled WGS sequence"/>
</dbReference>
<gene>
    <name evidence="1" type="ORF">FA95DRAFT_1583933</name>
</gene>
<protein>
    <submittedName>
        <fullName evidence="1">Uncharacterized protein</fullName>
    </submittedName>
</protein>
<name>A0ACB8RJU5_9AGAM</name>
<evidence type="ECO:0000313" key="1">
    <source>
        <dbReference type="EMBL" id="KAI0043986.1"/>
    </source>
</evidence>
<reference evidence="1" key="1">
    <citation type="submission" date="2021-02" db="EMBL/GenBank/DDBJ databases">
        <authorList>
            <consortium name="DOE Joint Genome Institute"/>
            <person name="Ahrendt S."/>
            <person name="Looney B.P."/>
            <person name="Miyauchi S."/>
            <person name="Morin E."/>
            <person name="Drula E."/>
            <person name="Courty P.E."/>
            <person name="Chicoki N."/>
            <person name="Fauchery L."/>
            <person name="Kohler A."/>
            <person name="Kuo A."/>
            <person name="Labutti K."/>
            <person name="Pangilinan J."/>
            <person name="Lipzen A."/>
            <person name="Riley R."/>
            <person name="Andreopoulos W."/>
            <person name="He G."/>
            <person name="Johnson J."/>
            <person name="Barry K.W."/>
            <person name="Grigoriev I.V."/>
            <person name="Nagy L."/>
            <person name="Hibbett D."/>
            <person name="Henrissat B."/>
            <person name="Matheny P.B."/>
            <person name="Labbe J."/>
            <person name="Martin F."/>
        </authorList>
    </citation>
    <scope>NUCLEOTIDE SEQUENCE</scope>
    <source>
        <strain evidence="1">FP105234-sp</strain>
    </source>
</reference>